<dbReference type="InterPro" id="IPR002528">
    <property type="entry name" value="MATE_fam"/>
</dbReference>
<keyword evidence="3" id="KW-1003">Cell membrane</keyword>
<feature type="transmembrane region" description="Helical" evidence="7">
    <location>
        <begin position="74"/>
        <end position="94"/>
    </location>
</feature>
<keyword evidence="5 7" id="KW-1133">Transmembrane helix</keyword>
<keyword evidence="4 7" id="KW-0812">Transmembrane</keyword>
<proteinExistence type="predicted"/>
<evidence type="ECO:0000256" key="7">
    <source>
        <dbReference type="SAM" id="Phobius"/>
    </source>
</evidence>
<feature type="transmembrane region" description="Helical" evidence="7">
    <location>
        <begin position="106"/>
        <end position="128"/>
    </location>
</feature>
<reference evidence="9" key="1">
    <citation type="journal article" date="2019" name="Int. J. Syst. Evol. Microbiol.">
        <title>The Global Catalogue of Microorganisms (GCM) 10K type strain sequencing project: providing services to taxonomists for standard genome sequencing and annotation.</title>
        <authorList>
            <consortium name="The Broad Institute Genomics Platform"/>
            <consortium name="The Broad Institute Genome Sequencing Center for Infectious Disease"/>
            <person name="Wu L."/>
            <person name="Ma J."/>
        </authorList>
    </citation>
    <scope>NUCLEOTIDE SEQUENCE [LARGE SCALE GENOMIC DNA]</scope>
    <source>
        <strain evidence="9">CGMCC 4.7192</strain>
    </source>
</reference>
<evidence type="ECO:0000256" key="2">
    <source>
        <dbReference type="ARBA" id="ARBA00022448"/>
    </source>
</evidence>
<evidence type="ECO:0000256" key="4">
    <source>
        <dbReference type="ARBA" id="ARBA00022692"/>
    </source>
</evidence>
<name>A0ABW5BJ95_9PROT</name>
<evidence type="ECO:0000313" key="9">
    <source>
        <dbReference type="Proteomes" id="UP001597294"/>
    </source>
</evidence>
<feature type="transmembrane region" description="Helical" evidence="7">
    <location>
        <begin position="208"/>
        <end position="231"/>
    </location>
</feature>
<dbReference type="PANTHER" id="PTHR43549">
    <property type="entry name" value="MULTIDRUG RESISTANCE PROTEIN YPNP-RELATED"/>
    <property type="match status" value="1"/>
</dbReference>
<feature type="transmembrane region" description="Helical" evidence="7">
    <location>
        <begin position="181"/>
        <end position="202"/>
    </location>
</feature>
<evidence type="ECO:0000256" key="1">
    <source>
        <dbReference type="ARBA" id="ARBA00004651"/>
    </source>
</evidence>
<comment type="caution">
    <text evidence="8">The sequence shown here is derived from an EMBL/GenBank/DDBJ whole genome shotgun (WGS) entry which is preliminary data.</text>
</comment>
<evidence type="ECO:0000313" key="8">
    <source>
        <dbReference type="EMBL" id="MFD2206187.1"/>
    </source>
</evidence>
<feature type="transmembrane region" description="Helical" evidence="7">
    <location>
        <begin position="148"/>
        <end position="169"/>
    </location>
</feature>
<protein>
    <submittedName>
        <fullName evidence="8">MATE family efflux transporter</fullName>
    </submittedName>
</protein>
<feature type="transmembrane region" description="Helical" evidence="7">
    <location>
        <begin position="36"/>
        <end position="54"/>
    </location>
</feature>
<accession>A0ABW5BJ95</accession>
<dbReference type="InterPro" id="IPR052031">
    <property type="entry name" value="Membrane_Transporter-Flippase"/>
</dbReference>
<keyword evidence="2" id="KW-0813">Transport</keyword>
<evidence type="ECO:0000256" key="6">
    <source>
        <dbReference type="ARBA" id="ARBA00023136"/>
    </source>
</evidence>
<gene>
    <name evidence="8" type="ORF">ACFSKO_11205</name>
</gene>
<dbReference type="PANTHER" id="PTHR43549:SF3">
    <property type="entry name" value="MULTIDRUG RESISTANCE PROTEIN YPNP-RELATED"/>
    <property type="match status" value="1"/>
</dbReference>
<dbReference type="Proteomes" id="UP001597294">
    <property type="component" value="Unassembled WGS sequence"/>
</dbReference>
<dbReference type="EMBL" id="JBHUII010000004">
    <property type="protein sequence ID" value="MFD2206187.1"/>
    <property type="molecule type" value="Genomic_DNA"/>
</dbReference>
<organism evidence="8 9">
    <name type="scientific">Kiloniella antarctica</name>
    <dbReference type="NCBI Taxonomy" id="1550907"/>
    <lineage>
        <taxon>Bacteria</taxon>
        <taxon>Pseudomonadati</taxon>
        <taxon>Pseudomonadota</taxon>
        <taxon>Alphaproteobacteria</taxon>
        <taxon>Rhodospirillales</taxon>
        <taxon>Kiloniellaceae</taxon>
        <taxon>Kiloniella</taxon>
    </lineage>
</organism>
<evidence type="ECO:0000256" key="3">
    <source>
        <dbReference type="ARBA" id="ARBA00022475"/>
    </source>
</evidence>
<evidence type="ECO:0000256" key="5">
    <source>
        <dbReference type="ARBA" id="ARBA00022989"/>
    </source>
</evidence>
<comment type="subcellular location">
    <subcellularLocation>
        <location evidence="1">Cell membrane</location>
        <topology evidence="1">Multi-pass membrane protein</topology>
    </subcellularLocation>
</comment>
<keyword evidence="9" id="KW-1185">Reference proteome</keyword>
<sequence length="253" mass="27876">MLRQAIGSRAMEHSQLQCFILRWNVVKDIIAQGAPASLNFLTITIGVFVIQYFLQPFGATAVAAYGIALRIEQLILLPGLGLTIVLLPIIAQNYGAQDFERIRYAFWWCVSVGIAMMLTGAVILFFGGRFLLSLFSPDPAVNDVGYDYLLFAAPMLPAYLTLFAIMSFLQGIKRPIWTVWIGVYRQIFASAGFAVLFVYLLGWGPLGVWAAVFAAVWSGLILSSLVAYAVAHKHIGSLGSPTILITHIKRKFP</sequence>
<keyword evidence="6 7" id="KW-0472">Membrane</keyword>
<dbReference type="Pfam" id="PF01554">
    <property type="entry name" value="MatE"/>
    <property type="match status" value="1"/>
</dbReference>